<organism evidence="2 3">
    <name type="scientific">Cloeon dipterum</name>
    <dbReference type="NCBI Taxonomy" id="197152"/>
    <lineage>
        <taxon>Eukaryota</taxon>
        <taxon>Metazoa</taxon>
        <taxon>Ecdysozoa</taxon>
        <taxon>Arthropoda</taxon>
        <taxon>Hexapoda</taxon>
        <taxon>Insecta</taxon>
        <taxon>Pterygota</taxon>
        <taxon>Palaeoptera</taxon>
        <taxon>Ephemeroptera</taxon>
        <taxon>Pisciforma</taxon>
        <taxon>Baetidae</taxon>
        <taxon>Cloeon</taxon>
    </lineage>
</organism>
<comment type="caution">
    <text evidence="2">The sequence shown here is derived from an EMBL/GenBank/DDBJ whole genome shotgun (WGS) entry which is preliminary data.</text>
</comment>
<proteinExistence type="predicted"/>
<feature type="domain" description="C2H2-type" evidence="1">
    <location>
        <begin position="312"/>
        <end position="335"/>
    </location>
</feature>
<protein>
    <recommendedName>
        <fullName evidence="1">C2H2-type domain-containing protein</fullName>
    </recommendedName>
</protein>
<dbReference type="EMBL" id="CADEPI010000343">
    <property type="protein sequence ID" value="CAB3384231.1"/>
    <property type="molecule type" value="Genomic_DNA"/>
</dbReference>
<reference evidence="2 3" key="1">
    <citation type="submission" date="2020-04" db="EMBL/GenBank/DDBJ databases">
        <authorList>
            <person name="Alioto T."/>
            <person name="Alioto T."/>
            <person name="Gomez Garrido J."/>
        </authorList>
    </citation>
    <scope>NUCLEOTIDE SEQUENCE [LARGE SCALE GENOMIC DNA]</scope>
</reference>
<accession>A0A8S1DTR7</accession>
<dbReference type="PROSITE" id="PS00028">
    <property type="entry name" value="ZINC_FINGER_C2H2_1"/>
    <property type="match status" value="1"/>
</dbReference>
<name>A0A8S1DTR7_9INSE</name>
<dbReference type="Proteomes" id="UP000494165">
    <property type="component" value="Unassembled WGS sequence"/>
</dbReference>
<evidence type="ECO:0000313" key="3">
    <source>
        <dbReference type="Proteomes" id="UP000494165"/>
    </source>
</evidence>
<dbReference type="InterPro" id="IPR013087">
    <property type="entry name" value="Znf_C2H2_type"/>
</dbReference>
<evidence type="ECO:0000259" key="1">
    <source>
        <dbReference type="PROSITE" id="PS00028"/>
    </source>
</evidence>
<evidence type="ECO:0000313" key="2">
    <source>
        <dbReference type="EMBL" id="CAB3384231.1"/>
    </source>
</evidence>
<keyword evidence="3" id="KW-1185">Reference proteome</keyword>
<dbReference type="AlphaFoldDB" id="A0A8S1DTR7"/>
<gene>
    <name evidence="2" type="ORF">CLODIP_2_CD03172</name>
</gene>
<sequence length="341" mass="38704">MTSGLAAACLTTNNKSEAPVLLHFSPVRPSCTWRFKFRRRRLLVWKFAILSVSQLDTFDENGNSIFREISITTSNPPKIKKLKPSEYICFPCVVFFKFIVKEEANQDLCPPKSDLKIPKVAVDQEKPKPKTVDNYSRGSGKDLPECYLCSDGCDDFSTTVSRGINQKMEVATICFECSDTAAREVQVLRELLQVHPEAGKHFLQIMNSIGVKITSDDEIVGYWLEKPECNICLSEGKNKSVDIDGMDDHVADEHVCNVVFKCRKSKDCFQYFTDDNSRLAHERYCGAWCRECGECFPKDSFHFSQIHPAFVCPGYGCVGTFLSLRTLCKHVACYHLWRSLP</sequence>